<dbReference type="AlphaFoldDB" id="A0A2U2ASM4"/>
<comment type="caution">
    <text evidence="1">The sequence shown here is derived from an EMBL/GenBank/DDBJ whole genome shotgun (WGS) entry which is preliminary data.</text>
</comment>
<protein>
    <submittedName>
        <fullName evidence="1">Uncharacterized protein</fullName>
    </submittedName>
</protein>
<evidence type="ECO:0000313" key="1">
    <source>
        <dbReference type="EMBL" id="PWD87743.1"/>
    </source>
</evidence>
<evidence type="ECO:0000313" key="2">
    <source>
        <dbReference type="Proteomes" id="UP000245059"/>
    </source>
</evidence>
<organism evidence="1 2">
    <name type="scientific">Ignatzschineria cameli</name>
    <dbReference type="NCBI Taxonomy" id="2182793"/>
    <lineage>
        <taxon>Bacteria</taxon>
        <taxon>Pseudomonadati</taxon>
        <taxon>Pseudomonadota</taxon>
        <taxon>Gammaproteobacteria</taxon>
        <taxon>Cardiobacteriales</taxon>
        <taxon>Ignatzschineriaceae</taxon>
        <taxon>Ignatzschineria</taxon>
    </lineage>
</organism>
<accession>A0A2U2ASM4</accession>
<name>A0A2U2ASM4_9GAMM</name>
<reference evidence="2" key="1">
    <citation type="submission" date="2018-05" db="EMBL/GenBank/DDBJ databases">
        <title>Ignatzschineria dubaiensis sp. nov., isolated from necrotic foot tissues of dromedaries (Camelus dromedarius) and associated maggots in Dubai, United Arab Emirates.</title>
        <authorList>
            <person name="Tsang C.C."/>
            <person name="Tang J.Y.M."/>
            <person name="Fong J.Y.H."/>
            <person name="Kinne J."/>
            <person name="Lee H.H."/>
            <person name="Joseph M."/>
            <person name="Jose S."/>
            <person name="Schuster R.K."/>
            <person name="Tang Y."/>
            <person name="Sivakumar S."/>
            <person name="Chen J.H.K."/>
            <person name="Teng J.L.L."/>
            <person name="Lau S.K.P."/>
            <person name="Wernery U."/>
            <person name="Woo P.C.Y."/>
        </authorList>
    </citation>
    <scope>NUCLEOTIDE SEQUENCE [LARGE SCALE GENOMIC DNA]</scope>
    <source>
        <strain evidence="2">UAE-HKU57</strain>
    </source>
</reference>
<dbReference type="RefSeq" id="WP_109217718.1">
    <property type="nucleotide sequence ID" value="NZ_QEWW01000001.1"/>
</dbReference>
<dbReference type="Proteomes" id="UP000245059">
    <property type="component" value="Unassembled WGS sequence"/>
</dbReference>
<gene>
    <name evidence="1" type="ORF">DC077_00190</name>
</gene>
<sequence length="137" mass="15914">MKIEINIDESTLSTLFKEKTRKEKPISFSKSLDLMWDHDKRCIRLKKERSSTFNLDNKLVGYCFAQKCGFVTPKIYQVGIPLSEVNFRNGVVVKPMYESSARGVVIVYSEDNIVYLNKNEKYSSISEVKTYLKKLIK</sequence>
<dbReference type="EMBL" id="QEWW01000001">
    <property type="protein sequence ID" value="PWD87743.1"/>
    <property type="molecule type" value="Genomic_DNA"/>
</dbReference>
<proteinExistence type="predicted"/>